<dbReference type="Proteomes" id="UP000295719">
    <property type="component" value="Unassembled WGS sequence"/>
</dbReference>
<evidence type="ECO:0000256" key="6">
    <source>
        <dbReference type="ARBA" id="ARBA00022618"/>
    </source>
</evidence>
<comment type="subcellular location">
    <subcellularLocation>
        <location evidence="1">Cell inner membrane</location>
        <topology evidence="1">Multi-pass membrane protein</topology>
    </subcellularLocation>
</comment>
<feature type="domain" description="FtsK" evidence="18">
    <location>
        <begin position="824"/>
        <end position="1037"/>
    </location>
</feature>
<dbReference type="InterPro" id="IPR036390">
    <property type="entry name" value="WH_DNA-bd_sf"/>
</dbReference>
<dbReference type="GO" id="GO:0051301">
    <property type="term" value="P:cell division"/>
    <property type="evidence" value="ECO:0007669"/>
    <property type="project" value="UniProtKB-KW"/>
</dbReference>
<feature type="transmembrane region" description="Helical" evidence="17">
    <location>
        <begin position="137"/>
        <end position="158"/>
    </location>
</feature>
<keyword evidence="8 15" id="KW-0547">Nucleotide-binding</keyword>
<name>A0A4R3YZY6_9GAMM</name>
<dbReference type="GO" id="GO:0005524">
    <property type="term" value="F:ATP binding"/>
    <property type="evidence" value="ECO:0007669"/>
    <property type="project" value="UniProtKB-UniRule"/>
</dbReference>
<dbReference type="SMART" id="SM00843">
    <property type="entry name" value="Ftsk_gamma"/>
    <property type="match status" value="1"/>
</dbReference>
<dbReference type="SUPFAM" id="SSF52540">
    <property type="entry name" value="P-loop containing nucleoside triphosphate hydrolases"/>
    <property type="match status" value="1"/>
</dbReference>
<organism evidence="19 20">
    <name type="scientific">Biostraticola tofi</name>
    <dbReference type="NCBI Taxonomy" id="466109"/>
    <lineage>
        <taxon>Bacteria</taxon>
        <taxon>Pseudomonadati</taxon>
        <taxon>Pseudomonadota</taxon>
        <taxon>Gammaproteobacteria</taxon>
        <taxon>Enterobacterales</taxon>
        <taxon>Bruguierivoracaceae</taxon>
        <taxon>Biostraticola</taxon>
    </lineage>
</organism>
<dbReference type="InterPro" id="IPR018541">
    <property type="entry name" value="Ftsk_gamma"/>
</dbReference>
<keyword evidence="4" id="KW-1003">Cell membrane</keyword>
<dbReference type="InterPro" id="IPR041027">
    <property type="entry name" value="FtsK_alpha"/>
</dbReference>
<keyword evidence="20" id="KW-1185">Reference proteome</keyword>
<keyword evidence="7 17" id="KW-0812">Transmembrane</keyword>
<dbReference type="PANTHER" id="PTHR22683">
    <property type="entry name" value="SPORULATION PROTEIN RELATED"/>
    <property type="match status" value="1"/>
</dbReference>
<evidence type="ECO:0000256" key="4">
    <source>
        <dbReference type="ARBA" id="ARBA00022475"/>
    </source>
</evidence>
<evidence type="ECO:0000256" key="3">
    <source>
        <dbReference type="ARBA" id="ARBA00020887"/>
    </source>
</evidence>
<evidence type="ECO:0000313" key="20">
    <source>
        <dbReference type="Proteomes" id="UP000295719"/>
    </source>
</evidence>
<comment type="similarity">
    <text evidence="2">Belongs to the FtsK/SpoIIIE/SftA family.</text>
</comment>
<dbReference type="Pfam" id="PF17854">
    <property type="entry name" value="FtsK_alpha"/>
    <property type="match status" value="1"/>
</dbReference>
<evidence type="ECO:0000256" key="10">
    <source>
        <dbReference type="ARBA" id="ARBA00022840"/>
    </source>
</evidence>
<dbReference type="Pfam" id="PF01580">
    <property type="entry name" value="FtsK_SpoIIIE"/>
    <property type="match status" value="1"/>
</dbReference>
<evidence type="ECO:0000256" key="15">
    <source>
        <dbReference type="PROSITE-ProRule" id="PRU00289"/>
    </source>
</evidence>
<evidence type="ECO:0000256" key="5">
    <source>
        <dbReference type="ARBA" id="ARBA00022519"/>
    </source>
</evidence>
<evidence type="ECO:0000256" key="12">
    <source>
        <dbReference type="ARBA" id="ARBA00023125"/>
    </source>
</evidence>
<keyword evidence="14" id="KW-0131">Cell cycle</keyword>
<dbReference type="Pfam" id="PF13491">
    <property type="entry name" value="FtsK_4TM"/>
    <property type="match status" value="1"/>
</dbReference>
<comment type="caution">
    <text evidence="19">The sequence shown here is derived from an EMBL/GenBank/DDBJ whole genome shotgun (WGS) entry which is preliminary data.</text>
</comment>
<dbReference type="PROSITE" id="PS50901">
    <property type="entry name" value="FTSK"/>
    <property type="match status" value="1"/>
</dbReference>
<dbReference type="AlphaFoldDB" id="A0A4R3YZY6"/>
<feature type="region of interest" description="Disordered" evidence="16">
    <location>
        <begin position="622"/>
        <end position="665"/>
    </location>
</feature>
<evidence type="ECO:0000256" key="1">
    <source>
        <dbReference type="ARBA" id="ARBA00004429"/>
    </source>
</evidence>
<dbReference type="InterPro" id="IPR002543">
    <property type="entry name" value="FtsK_dom"/>
</dbReference>
<dbReference type="InterPro" id="IPR036388">
    <property type="entry name" value="WH-like_DNA-bd_sf"/>
</dbReference>
<dbReference type="SUPFAM" id="SSF46785">
    <property type="entry name" value="Winged helix' DNA-binding domain"/>
    <property type="match status" value="1"/>
</dbReference>
<dbReference type="Gene3D" id="3.30.980.40">
    <property type="match status" value="1"/>
</dbReference>
<dbReference type="InterPro" id="IPR050206">
    <property type="entry name" value="FtsK/SpoIIIE/SftA"/>
</dbReference>
<feature type="transmembrane region" description="Helical" evidence="17">
    <location>
        <begin position="165"/>
        <end position="184"/>
    </location>
</feature>
<evidence type="ECO:0000256" key="2">
    <source>
        <dbReference type="ARBA" id="ARBA00006474"/>
    </source>
</evidence>
<dbReference type="InterPro" id="IPR025199">
    <property type="entry name" value="FtsK_4TM"/>
</dbReference>
<keyword evidence="10 15" id="KW-0067">ATP-binding</keyword>
<feature type="region of interest" description="Disordered" evidence="16">
    <location>
        <begin position="351"/>
        <end position="371"/>
    </location>
</feature>
<sequence length="1181" mass="127042">MSQEYTEDKDVSLKKLSSGRRLLEAILVVVGIFALYLMVALVSFSPSDPSWSQTAWHGPIHNLGGGIGAWFADTLFFTFGVLAYALPPIMLIFCWNSFRQRDERDYVDYFALSLRLIGSLALLLTSCGLAALNIDDLYYFASGGVIGSLLSNAVLPWFNGIGATLALLCVWASGLTLFTGWSWLTIAEKIGGVVMGCLTFMSNRSRHDEDDEYEDERYHDEQEQSLAVIHDEADPLLSAPGVNRGPADAGATAGDNPLPSVPSSAAALNSQVPAAEMGTVTGPSAAALDPANASQSAGALAASLAAGSAASATPPAAAIAGDAIYAEHSAASEDLSSSTDVPRYRFELPDTPAAAPAADYPLDEDQGPKMGNWQLTGDDSRTPYDFSVAQRSSGSLDQAQAAADTAAALTFMPAFSATGDYNPQVKQGIGPELPRPNPVRIPTRRELASYGIKVPSQQRPATAEVDHSLAVSDAQRSAPMTDEAQQEAVDALHMAALQREFATREQQRYGQAAEPQDEDDLLAQRLAEEFRQQQSSRYVAEDAAPGVVAAEPSSPLSPMAGIDTRKMFDFSPLADLVDNAPSEPLFTPQPAADAEAAYQRAGPIRLDSDYQHADEVRRDADADANADGRHGDEPPLSSNYATARQPPRSAPAAATERPEPPQPVSQALDSLIHPFLMRNEQPLQKPTTPLPTLDLLTSPPLEEEPADMFALEQTARLVEARLGDYRVKAEVVGISPGPVITRFELDLAPGVKAARISNLSRDLARSLSAVAVRVVEVIPGKPYVGLELPNKRRQTVYLREVLDCEKFRDTVSPLAIVLGKDIAGQPVIADLAKMPHLLVAGTTGSGKSVGVNAMILSMLYKATPEEVRFIMIDPKMLELSVYEGIPHLLTEVVTDMKDAANALRWCVGEMERRYKLMSALGVRNLAGYNERIEQAERMGRPVPDPFWKPGDGMADSPPMLEKLPYIVVLVDEFADLMMAVGKKVEELIARLAQKARAAGIHLVLATQRPSVDVITGLIKANIPTRIAFTVSSKIDSRTILDQAGAESLLGMGDMLYLAPNSSIPVRVHGAFVRDEEVHAVVSDWKARGRPQYIDSITSAGEEGEGGGGAGMDGDEELDPLFDQAVQFVVDKRRASISGVQRQFRIGYNRAARIIEQMELQGIVSSPGHNGNREVLAPPSAE</sequence>
<dbReference type="GO" id="GO:0007059">
    <property type="term" value="P:chromosome segregation"/>
    <property type="evidence" value="ECO:0007669"/>
    <property type="project" value="UniProtKB-KW"/>
</dbReference>
<evidence type="ECO:0000256" key="8">
    <source>
        <dbReference type="ARBA" id="ARBA00022741"/>
    </source>
</evidence>
<evidence type="ECO:0000313" key="19">
    <source>
        <dbReference type="EMBL" id="TCV98132.1"/>
    </source>
</evidence>
<keyword evidence="9" id="KW-0159">Chromosome partition</keyword>
<dbReference type="InterPro" id="IPR027417">
    <property type="entry name" value="P-loop_NTPase"/>
</dbReference>
<dbReference type="RefSeq" id="WP_131864890.1">
    <property type="nucleotide sequence ID" value="NZ_SMCR01000003.1"/>
</dbReference>
<feature type="compositionally biased region" description="Low complexity" evidence="16">
    <location>
        <begin position="351"/>
        <end position="360"/>
    </location>
</feature>
<dbReference type="PANTHER" id="PTHR22683:SF41">
    <property type="entry name" value="DNA TRANSLOCASE FTSK"/>
    <property type="match status" value="1"/>
</dbReference>
<keyword evidence="6" id="KW-0132">Cell division</keyword>
<evidence type="ECO:0000256" key="16">
    <source>
        <dbReference type="SAM" id="MobiDB-lite"/>
    </source>
</evidence>
<feature type="transmembrane region" description="Helical" evidence="17">
    <location>
        <begin position="75"/>
        <end position="95"/>
    </location>
</feature>
<accession>A0A4R3YZY6</accession>
<feature type="binding site" evidence="15">
    <location>
        <begin position="841"/>
        <end position="848"/>
    </location>
    <ligand>
        <name>ATP</name>
        <dbReference type="ChEBI" id="CHEBI:30616"/>
    </ligand>
</feature>
<dbReference type="FunFam" id="1.10.10.10:FF:000268">
    <property type="entry name" value="DNA translocase FtsK"/>
    <property type="match status" value="1"/>
</dbReference>
<dbReference type="Gene3D" id="1.10.10.10">
    <property type="entry name" value="Winged helix-like DNA-binding domain superfamily/Winged helix DNA-binding domain"/>
    <property type="match status" value="1"/>
</dbReference>
<evidence type="ECO:0000256" key="11">
    <source>
        <dbReference type="ARBA" id="ARBA00022989"/>
    </source>
</evidence>
<evidence type="ECO:0000256" key="17">
    <source>
        <dbReference type="SAM" id="Phobius"/>
    </source>
</evidence>
<dbReference type="FunFam" id="3.30.980.40:FF:000001">
    <property type="entry name" value="DNA translocase FtsK"/>
    <property type="match status" value="1"/>
</dbReference>
<feature type="compositionally biased region" description="Basic and acidic residues" evidence="16">
    <location>
        <begin position="622"/>
        <end position="633"/>
    </location>
</feature>
<dbReference type="GO" id="GO:0005886">
    <property type="term" value="C:plasma membrane"/>
    <property type="evidence" value="ECO:0007669"/>
    <property type="project" value="UniProtKB-SubCell"/>
</dbReference>
<evidence type="ECO:0000256" key="9">
    <source>
        <dbReference type="ARBA" id="ARBA00022829"/>
    </source>
</evidence>
<feature type="transmembrane region" description="Helical" evidence="17">
    <location>
        <begin position="107"/>
        <end position="131"/>
    </location>
</feature>
<dbReference type="CDD" id="cd01127">
    <property type="entry name" value="TrwB_TraG_TraD_VirD4"/>
    <property type="match status" value="1"/>
</dbReference>
<evidence type="ECO:0000256" key="14">
    <source>
        <dbReference type="ARBA" id="ARBA00023306"/>
    </source>
</evidence>
<feature type="region of interest" description="Disordered" evidence="16">
    <location>
        <begin position="239"/>
        <end position="265"/>
    </location>
</feature>
<proteinExistence type="inferred from homology"/>
<keyword evidence="12" id="KW-0238">DNA-binding</keyword>
<dbReference type="GO" id="GO:0003677">
    <property type="term" value="F:DNA binding"/>
    <property type="evidence" value="ECO:0007669"/>
    <property type="project" value="UniProtKB-KW"/>
</dbReference>
<reference evidence="19 20" key="1">
    <citation type="submission" date="2019-03" db="EMBL/GenBank/DDBJ databases">
        <title>Genomic Encyclopedia of Type Strains, Phase IV (KMG-IV): sequencing the most valuable type-strain genomes for metagenomic binning, comparative biology and taxonomic classification.</title>
        <authorList>
            <person name="Goeker M."/>
        </authorList>
    </citation>
    <scope>NUCLEOTIDE SEQUENCE [LARGE SCALE GENOMIC DNA]</scope>
    <source>
        <strain evidence="19 20">DSM 19580</strain>
    </source>
</reference>
<keyword evidence="5" id="KW-0997">Cell inner membrane</keyword>
<dbReference type="EMBL" id="SMCR01000003">
    <property type="protein sequence ID" value="TCV98132.1"/>
    <property type="molecule type" value="Genomic_DNA"/>
</dbReference>
<keyword evidence="11 17" id="KW-1133">Transmembrane helix</keyword>
<feature type="transmembrane region" description="Helical" evidence="17">
    <location>
        <begin position="22"/>
        <end position="44"/>
    </location>
</feature>
<evidence type="ECO:0000256" key="13">
    <source>
        <dbReference type="ARBA" id="ARBA00023136"/>
    </source>
</evidence>
<gene>
    <name evidence="19" type="ORF">EDC52_103218</name>
</gene>
<evidence type="ECO:0000259" key="18">
    <source>
        <dbReference type="PROSITE" id="PS50901"/>
    </source>
</evidence>
<feature type="compositionally biased region" description="Low complexity" evidence="16">
    <location>
        <begin position="641"/>
        <end position="655"/>
    </location>
</feature>
<evidence type="ECO:0000256" key="7">
    <source>
        <dbReference type="ARBA" id="ARBA00022692"/>
    </source>
</evidence>
<dbReference type="OrthoDB" id="9807790at2"/>
<keyword evidence="13 17" id="KW-0472">Membrane</keyword>
<dbReference type="FunFam" id="3.40.50.300:FF:000209">
    <property type="entry name" value="Cell division protein FtsK"/>
    <property type="match status" value="1"/>
</dbReference>
<protein>
    <recommendedName>
        <fullName evidence="3">DNA translocase FtsK</fullName>
    </recommendedName>
</protein>
<dbReference type="GO" id="GO:0071236">
    <property type="term" value="P:cellular response to antibiotic"/>
    <property type="evidence" value="ECO:0007669"/>
    <property type="project" value="UniProtKB-ARBA"/>
</dbReference>
<dbReference type="Gene3D" id="3.40.50.300">
    <property type="entry name" value="P-loop containing nucleotide triphosphate hydrolases"/>
    <property type="match status" value="1"/>
</dbReference>
<dbReference type="Pfam" id="PF09397">
    <property type="entry name" value="FtsK_gamma"/>
    <property type="match status" value="1"/>
</dbReference>